<reference evidence="2" key="1">
    <citation type="submission" date="2022-03" db="EMBL/GenBank/DDBJ databases">
        <authorList>
            <person name="Tunstrom K."/>
        </authorList>
    </citation>
    <scope>NUCLEOTIDE SEQUENCE</scope>
</reference>
<sequence>MNIVESGRKRKLNVLPGKSVAPEEIEDDAEIDVYTSMENLKKTKYDTSYPSENNEIKGKCMEEITEKLSLKSIETEDKDNNDNNKEWKEEFHKNAEQEKYYVSSTTRKRYIEELLAALENEDMSDDGLEDENEDENIFYPNSREILEELTGEDEEAEDEETTSQEVDLHQDSNPLLVEDAS</sequence>
<comment type="caution">
    <text evidence="2">The sequence shown here is derived from an EMBL/GenBank/DDBJ whole genome shotgun (WGS) entry which is preliminary data.</text>
</comment>
<feature type="compositionally biased region" description="Acidic residues" evidence="1">
    <location>
        <begin position="121"/>
        <end position="136"/>
    </location>
</feature>
<feature type="region of interest" description="Disordered" evidence="1">
    <location>
        <begin position="72"/>
        <end position="99"/>
    </location>
</feature>
<name>A0AAU9UPJ5_EUPED</name>
<evidence type="ECO:0000313" key="2">
    <source>
        <dbReference type="EMBL" id="CAH2100931.1"/>
    </source>
</evidence>
<proteinExistence type="predicted"/>
<feature type="region of interest" description="Disordered" evidence="1">
    <location>
        <begin position="121"/>
        <end position="181"/>
    </location>
</feature>
<keyword evidence="3" id="KW-1185">Reference proteome</keyword>
<protein>
    <submittedName>
        <fullName evidence="2">Uncharacterized protein</fullName>
    </submittedName>
</protein>
<gene>
    <name evidence="2" type="ORF">EEDITHA_LOCUS15738</name>
</gene>
<organism evidence="2 3">
    <name type="scientific">Euphydryas editha</name>
    <name type="common">Edith's checkerspot</name>
    <dbReference type="NCBI Taxonomy" id="104508"/>
    <lineage>
        <taxon>Eukaryota</taxon>
        <taxon>Metazoa</taxon>
        <taxon>Ecdysozoa</taxon>
        <taxon>Arthropoda</taxon>
        <taxon>Hexapoda</taxon>
        <taxon>Insecta</taxon>
        <taxon>Pterygota</taxon>
        <taxon>Neoptera</taxon>
        <taxon>Endopterygota</taxon>
        <taxon>Lepidoptera</taxon>
        <taxon>Glossata</taxon>
        <taxon>Ditrysia</taxon>
        <taxon>Papilionoidea</taxon>
        <taxon>Nymphalidae</taxon>
        <taxon>Nymphalinae</taxon>
        <taxon>Euphydryas</taxon>
    </lineage>
</organism>
<accession>A0AAU9UPJ5</accession>
<dbReference type="Proteomes" id="UP001153954">
    <property type="component" value="Unassembled WGS sequence"/>
</dbReference>
<feature type="compositionally biased region" description="Acidic residues" evidence="1">
    <location>
        <begin position="147"/>
        <end position="162"/>
    </location>
</feature>
<dbReference type="AlphaFoldDB" id="A0AAU9UPJ5"/>
<evidence type="ECO:0000313" key="3">
    <source>
        <dbReference type="Proteomes" id="UP001153954"/>
    </source>
</evidence>
<dbReference type="EMBL" id="CAKOGL010000023">
    <property type="protein sequence ID" value="CAH2100931.1"/>
    <property type="molecule type" value="Genomic_DNA"/>
</dbReference>
<evidence type="ECO:0000256" key="1">
    <source>
        <dbReference type="SAM" id="MobiDB-lite"/>
    </source>
</evidence>